<evidence type="ECO:0000313" key="2">
    <source>
        <dbReference type="EMBL" id="QRF72245.1"/>
    </source>
</evidence>
<dbReference type="Pfam" id="PF00078">
    <property type="entry name" value="RVT_1"/>
    <property type="match status" value="1"/>
</dbReference>
<dbReference type="InterPro" id="IPR003615">
    <property type="entry name" value="HNH_nuc"/>
</dbReference>
<dbReference type="InterPro" id="IPR043502">
    <property type="entry name" value="DNA/RNA_pol_sf"/>
</dbReference>
<dbReference type="PROSITE" id="PS50878">
    <property type="entry name" value="RT_POL"/>
    <property type="match status" value="1"/>
</dbReference>
<dbReference type="InterPro" id="IPR051083">
    <property type="entry name" value="GrpII_Intron_Splice-Mob/Def"/>
</dbReference>
<evidence type="ECO:0000259" key="1">
    <source>
        <dbReference type="PROSITE" id="PS50878"/>
    </source>
</evidence>
<dbReference type="GO" id="GO:0006397">
    <property type="term" value="P:mRNA processing"/>
    <property type="evidence" value="ECO:0007669"/>
    <property type="project" value="InterPro"/>
</dbReference>
<dbReference type="GeneID" id="65324712"/>
<dbReference type="SUPFAM" id="SSF56672">
    <property type="entry name" value="DNA/RNA polymerases"/>
    <property type="match status" value="1"/>
</dbReference>
<dbReference type="Pfam" id="PF01348">
    <property type="entry name" value="Intron_maturas2"/>
    <property type="match status" value="1"/>
</dbReference>
<dbReference type="CDD" id="cd01651">
    <property type="entry name" value="RT_G2_intron"/>
    <property type="match status" value="1"/>
</dbReference>
<dbReference type="RefSeq" id="YP_010121869.1">
    <property type="nucleotide sequence ID" value="NC_056195.1"/>
</dbReference>
<dbReference type="InterPro" id="IPR049030">
    <property type="entry name" value="AI2M-like_HNH"/>
</dbReference>
<geneLocation type="mitochondrion" evidence="2"/>
<dbReference type="Pfam" id="PF21368">
    <property type="entry name" value="AI2M-like_HNH"/>
    <property type="match status" value="1"/>
</dbReference>
<name>A0A889XQ37_MONFR</name>
<dbReference type="PANTHER" id="PTHR34047:SF8">
    <property type="entry name" value="PROTEIN YKFC"/>
    <property type="match status" value="1"/>
</dbReference>
<dbReference type="InterPro" id="IPR000477">
    <property type="entry name" value="RT_dom"/>
</dbReference>
<dbReference type="CDD" id="cd00085">
    <property type="entry name" value="HNHc"/>
    <property type="match status" value="1"/>
</dbReference>
<keyword evidence="2" id="KW-0496">Mitochondrion</keyword>
<dbReference type="PANTHER" id="PTHR34047">
    <property type="entry name" value="NUCLEAR INTRON MATURASE 1, MITOCHONDRIAL-RELATED"/>
    <property type="match status" value="1"/>
</dbReference>
<feature type="domain" description="Reverse transcriptase" evidence="1">
    <location>
        <begin position="66"/>
        <end position="372"/>
    </location>
</feature>
<reference evidence="2" key="1">
    <citation type="submission" date="2020-01" db="EMBL/GenBank/DDBJ databases">
        <authorList>
            <person name="Ozkilinc H."/>
            <person name="Yildiz G."/>
        </authorList>
    </citation>
    <scope>NUCLEOTIDE SEQUENCE</scope>
</reference>
<organism evidence="2">
    <name type="scientific">Monilinia fructicola</name>
    <name type="common">Brown rot fungus</name>
    <name type="synonym">Ciboria fructicola</name>
    <dbReference type="NCBI Taxonomy" id="38448"/>
    <lineage>
        <taxon>Eukaryota</taxon>
        <taxon>Fungi</taxon>
        <taxon>Dikarya</taxon>
        <taxon>Ascomycota</taxon>
        <taxon>Pezizomycotina</taxon>
        <taxon>Leotiomycetes</taxon>
        <taxon>Helotiales</taxon>
        <taxon>Sclerotiniaceae</taxon>
        <taxon>Monilinia</taxon>
    </lineage>
</organism>
<dbReference type="EMBL" id="MT005827">
    <property type="protein sequence ID" value="QRF72245.1"/>
    <property type="molecule type" value="Genomic_DNA"/>
</dbReference>
<sequence>MDLKILIKDMIKTDEMGRCTNAFKILSNPQILLQAYNNIKSKPGNMVPGSDNVTLDGISSKELVTSSINLLNESYKPNPVRRVFIPKANGKLRPLGISSPRDKIIQQAFLFVLETILEPKFSDLSHGFRPNRGCHTALRNIRDWKGVPWFIEGDIKGFFDNIDHQILANLLLKHFNEARLIHLYWKFVKAGYVEWDNKKFQFVASEVGVPQGSIISPILSNLILHELDKYIESIIDKSNNLNKNSKPYIANTAYNKLTMRISRMKGRLNIIKAKGERHLKSYPELYKKYIRDIKDRKRLKSLVPNPKSKPHIKYVRYADDWLIGVWGNRKFASDLRDSIQNFLSDLKLELSIEKTLITNSRSQRAKFLGVYIKRAASKIGAAWMMKSKTTNEPNRRTPTGNLWMTAPILEIVKKLEKNNFLTTSKSRWNPKPMSKFLMLPTRDIILRYKSIFNGYLNYYSFADNKPLLKKIHWILKESLRKTLCRKLQISKKIFLRRFGKDILVTTYKKNKTKYTSFSIPALERSPMFFLGGARFTDPLDIVRWKIYTINPFEKVCSSCGSTSDIEMHHIKHIRTINLKLESFDKKMASINRKQVPLCRNCHNLVHAGKYQGLSLKHL</sequence>
<protein>
    <recommendedName>
        <fullName evidence="1">Reverse transcriptase domain-containing protein</fullName>
    </recommendedName>
</protein>
<dbReference type="GO" id="GO:0005739">
    <property type="term" value="C:mitochondrion"/>
    <property type="evidence" value="ECO:0007669"/>
    <property type="project" value="UniProtKB-ARBA"/>
</dbReference>
<dbReference type="InterPro" id="IPR024937">
    <property type="entry name" value="Domain_X"/>
</dbReference>
<accession>A0A889XQ37</accession>
<dbReference type="SMART" id="SM00507">
    <property type="entry name" value="HNHc"/>
    <property type="match status" value="1"/>
</dbReference>
<proteinExistence type="predicted"/>
<dbReference type="AlphaFoldDB" id="A0A889XQ37"/>